<dbReference type="FunFam" id="3.30.300.30:FF:000007">
    <property type="entry name" value="4-coumarate--CoA ligase 2"/>
    <property type="match status" value="1"/>
</dbReference>
<evidence type="ECO:0000313" key="10">
    <source>
        <dbReference type="Proteomes" id="UP001222027"/>
    </source>
</evidence>
<keyword evidence="10" id="KW-1185">Reference proteome</keyword>
<dbReference type="Pfam" id="PF00501">
    <property type="entry name" value="AMP-binding"/>
    <property type="match status" value="1"/>
</dbReference>
<sequence length="550" mass="58606">MAVGTPQLPPTVDPRSGFCRETKVFHNLRDPLPLPPESLPLSAASFALSLIPSPLPAQPALVDAATGAAVSYPDFLARIRNLATALRAGAGVSRGDVAFVLSPAGLDVPVLYLALLSIGVVVSPANPLSAPSEIAHQIRLSNPSVAFATTATASKLPAYLPTILLDSPRFRSFISADAAAAAPQQPVEVRQSDVAAILYSSGTTGRVKGVALTHRNFVALTAAYHGLAREAEGELPPVALFTIPLFHVFGFMMALRAVVLGETIVLMERFDFGAMLRAVERSRVTYMPVSPPLVVAMAKSDEASRRDLSSLRVLGCGGAPLGRDVAERFAARFPQVEIVQGYGLTESTGGVAGTRTPEESKVFGSTGRLRSNTEAKIVDPTTGEALGPGQRGELWVRGPTIMKGYVGDAEATAATLDSEGWLKTGDLCYFDDDGFLFIVDRLKELIKYKAYQVPPAELEQILVSHPGIADAAVIPYPDEEAGQIPMAFVVRQPGSMLSDEEVMDFVGKQVAPYKRIRRIAFVSSIPKSPAGKILRRELTNQALSSHKSKL</sequence>
<dbReference type="InterPro" id="IPR025110">
    <property type="entry name" value="AMP-bd_C"/>
</dbReference>
<dbReference type="CDD" id="cd05904">
    <property type="entry name" value="4CL"/>
    <property type="match status" value="1"/>
</dbReference>
<comment type="catalytic activity">
    <reaction evidence="6">
        <text>(E)-4-coumarate + ATP + CoA = (E)-4-coumaroyl-CoA + AMP + diphosphate</text>
        <dbReference type="Rhea" id="RHEA:19641"/>
        <dbReference type="ChEBI" id="CHEBI:12876"/>
        <dbReference type="ChEBI" id="CHEBI:30616"/>
        <dbReference type="ChEBI" id="CHEBI:33019"/>
        <dbReference type="ChEBI" id="CHEBI:57287"/>
        <dbReference type="ChEBI" id="CHEBI:85008"/>
        <dbReference type="ChEBI" id="CHEBI:456215"/>
        <dbReference type="EC" id="6.2.1.12"/>
    </reaction>
    <physiologicalReaction direction="left-to-right" evidence="6">
        <dbReference type="Rhea" id="RHEA:19642"/>
    </physiologicalReaction>
</comment>
<dbReference type="PANTHER" id="PTHR24096">
    <property type="entry name" value="LONG-CHAIN-FATTY-ACID--COA LIGASE"/>
    <property type="match status" value="1"/>
</dbReference>
<keyword evidence="3" id="KW-0436">Ligase</keyword>
<dbReference type="InterPro" id="IPR000873">
    <property type="entry name" value="AMP-dep_synth/lig_dom"/>
</dbReference>
<evidence type="ECO:0000256" key="6">
    <source>
        <dbReference type="ARBA" id="ARBA00034252"/>
    </source>
</evidence>
<comment type="similarity">
    <text evidence="1">Belongs to the ATP-dependent AMP-binding enzyme family.</text>
</comment>
<dbReference type="GO" id="GO:0005524">
    <property type="term" value="F:ATP binding"/>
    <property type="evidence" value="ECO:0007669"/>
    <property type="project" value="UniProtKB-KW"/>
</dbReference>
<evidence type="ECO:0000259" key="8">
    <source>
        <dbReference type="Pfam" id="PF13193"/>
    </source>
</evidence>
<evidence type="ECO:0000259" key="7">
    <source>
        <dbReference type="Pfam" id="PF00501"/>
    </source>
</evidence>
<dbReference type="InterPro" id="IPR020845">
    <property type="entry name" value="AMP-binding_CS"/>
</dbReference>
<dbReference type="AlphaFoldDB" id="A0AAV8Q022"/>
<name>A0AAV8Q022_ENSVE</name>
<evidence type="ECO:0000256" key="3">
    <source>
        <dbReference type="ARBA" id="ARBA00022598"/>
    </source>
</evidence>
<dbReference type="PROSITE" id="PS00455">
    <property type="entry name" value="AMP_BINDING"/>
    <property type="match status" value="1"/>
</dbReference>
<dbReference type="InterPro" id="IPR045851">
    <property type="entry name" value="AMP-bd_C_sf"/>
</dbReference>
<dbReference type="GO" id="GO:0106290">
    <property type="term" value="F:trans-cinnamate-CoA ligase activity"/>
    <property type="evidence" value="ECO:0007669"/>
    <property type="project" value="UniProtKB-ARBA"/>
</dbReference>
<evidence type="ECO:0000256" key="1">
    <source>
        <dbReference type="ARBA" id="ARBA00006432"/>
    </source>
</evidence>
<dbReference type="FunFam" id="3.40.50.12780:FF:000003">
    <property type="entry name" value="Long-chain-fatty-acid--CoA ligase FadD"/>
    <property type="match status" value="1"/>
</dbReference>
<dbReference type="Pfam" id="PF13193">
    <property type="entry name" value="AMP-binding_C"/>
    <property type="match status" value="1"/>
</dbReference>
<dbReference type="Gene3D" id="3.30.300.30">
    <property type="match status" value="1"/>
</dbReference>
<dbReference type="Gene3D" id="3.40.50.12780">
    <property type="entry name" value="N-terminal domain of ligase-like"/>
    <property type="match status" value="1"/>
</dbReference>
<dbReference type="EMBL" id="JAQQAF010000002">
    <property type="protein sequence ID" value="KAJ8504102.1"/>
    <property type="molecule type" value="Genomic_DNA"/>
</dbReference>
<dbReference type="PANTHER" id="PTHR24096:SF251">
    <property type="entry name" value="4-COUMARATE--COA LIGASE-LIKE 9"/>
    <property type="match status" value="1"/>
</dbReference>
<keyword evidence="4" id="KW-0547">Nucleotide-binding</keyword>
<dbReference type="GO" id="GO:0009698">
    <property type="term" value="P:phenylpropanoid metabolic process"/>
    <property type="evidence" value="ECO:0007669"/>
    <property type="project" value="UniProtKB-ARBA"/>
</dbReference>
<evidence type="ECO:0000256" key="5">
    <source>
        <dbReference type="ARBA" id="ARBA00022840"/>
    </source>
</evidence>
<feature type="domain" description="AMP-binding enzyme C-terminal" evidence="8">
    <location>
        <begin position="457"/>
        <end position="532"/>
    </location>
</feature>
<accession>A0AAV8Q022</accession>
<organism evidence="9 10">
    <name type="scientific">Ensete ventricosum</name>
    <name type="common">Abyssinian banana</name>
    <name type="synonym">Musa ensete</name>
    <dbReference type="NCBI Taxonomy" id="4639"/>
    <lineage>
        <taxon>Eukaryota</taxon>
        <taxon>Viridiplantae</taxon>
        <taxon>Streptophyta</taxon>
        <taxon>Embryophyta</taxon>
        <taxon>Tracheophyta</taxon>
        <taxon>Spermatophyta</taxon>
        <taxon>Magnoliopsida</taxon>
        <taxon>Liliopsida</taxon>
        <taxon>Zingiberales</taxon>
        <taxon>Musaceae</taxon>
        <taxon>Ensete</taxon>
    </lineage>
</organism>
<dbReference type="SUPFAM" id="SSF56801">
    <property type="entry name" value="Acetyl-CoA synthetase-like"/>
    <property type="match status" value="1"/>
</dbReference>
<dbReference type="EC" id="6.2.1.12" evidence="2"/>
<dbReference type="InterPro" id="IPR042099">
    <property type="entry name" value="ANL_N_sf"/>
</dbReference>
<evidence type="ECO:0000256" key="4">
    <source>
        <dbReference type="ARBA" id="ARBA00022741"/>
    </source>
</evidence>
<comment type="caution">
    <text evidence="9">The sequence shown here is derived from an EMBL/GenBank/DDBJ whole genome shotgun (WGS) entry which is preliminary data.</text>
</comment>
<protein>
    <recommendedName>
        <fullName evidence="2">4-coumarate--CoA ligase</fullName>
        <ecNumber evidence="2">6.2.1.12</ecNumber>
    </recommendedName>
</protein>
<dbReference type="GO" id="GO:0016207">
    <property type="term" value="F:4-coumarate-CoA ligase activity"/>
    <property type="evidence" value="ECO:0007669"/>
    <property type="project" value="UniProtKB-EC"/>
</dbReference>
<proteinExistence type="inferred from homology"/>
<evidence type="ECO:0000313" key="9">
    <source>
        <dbReference type="EMBL" id="KAJ8504102.1"/>
    </source>
</evidence>
<feature type="domain" description="AMP-dependent synthetase/ligase" evidence="7">
    <location>
        <begin position="56"/>
        <end position="405"/>
    </location>
</feature>
<reference evidence="9 10" key="1">
    <citation type="submission" date="2022-12" db="EMBL/GenBank/DDBJ databases">
        <title>Chromosome-scale assembly of the Ensete ventricosum genome.</title>
        <authorList>
            <person name="Dussert Y."/>
            <person name="Stocks J."/>
            <person name="Wendawek A."/>
            <person name="Woldeyes F."/>
            <person name="Nichols R.A."/>
            <person name="Borrell J.S."/>
        </authorList>
    </citation>
    <scope>NUCLEOTIDE SEQUENCE [LARGE SCALE GENOMIC DNA]</scope>
    <source>
        <strain evidence="10">cv. Maze</strain>
        <tissue evidence="9">Seeds</tissue>
    </source>
</reference>
<evidence type="ECO:0000256" key="2">
    <source>
        <dbReference type="ARBA" id="ARBA00012959"/>
    </source>
</evidence>
<gene>
    <name evidence="9" type="ORF">OPV22_004988</name>
</gene>
<keyword evidence="5" id="KW-0067">ATP-binding</keyword>
<dbReference type="Proteomes" id="UP001222027">
    <property type="component" value="Unassembled WGS sequence"/>
</dbReference>